<evidence type="ECO:0000313" key="7">
    <source>
        <dbReference type="Proteomes" id="UP000226442"/>
    </source>
</evidence>
<evidence type="ECO:0000256" key="4">
    <source>
        <dbReference type="ARBA" id="ARBA00023136"/>
    </source>
</evidence>
<proteinExistence type="predicted"/>
<dbReference type="Proteomes" id="UP000226442">
    <property type="component" value="Unassembled WGS sequence"/>
</dbReference>
<keyword evidence="3 5" id="KW-1133">Transmembrane helix</keyword>
<dbReference type="PANTHER" id="PTHR36785:SF1">
    <property type="entry name" value="OS05G0502500 PROTEIN"/>
    <property type="match status" value="1"/>
</dbReference>
<keyword evidence="2 5" id="KW-0812">Transmembrane</keyword>
<evidence type="ECO:0000256" key="5">
    <source>
        <dbReference type="SAM" id="Phobius"/>
    </source>
</evidence>
<evidence type="ECO:0000313" key="6">
    <source>
        <dbReference type="EMBL" id="PHX55895.1"/>
    </source>
</evidence>
<dbReference type="RefSeq" id="WP_096831091.1">
    <property type="nucleotide sequence ID" value="NZ_NXIB02000037.1"/>
</dbReference>
<feature type="transmembrane region" description="Helical" evidence="5">
    <location>
        <begin position="40"/>
        <end position="62"/>
    </location>
</feature>
<keyword evidence="7" id="KW-1185">Reference proteome</keyword>
<keyword evidence="1" id="KW-1003">Cell membrane</keyword>
<dbReference type="OrthoDB" id="486490at2"/>
<accession>A0A2G4F2C8</accession>
<evidence type="ECO:0000256" key="1">
    <source>
        <dbReference type="ARBA" id="ARBA00022475"/>
    </source>
</evidence>
<gene>
    <name evidence="6" type="ORF">CP500_008345</name>
</gene>
<organism evidence="6 7">
    <name type="scientific">Tychonema bourrellyi FEM_GT703</name>
    <dbReference type="NCBI Taxonomy" id="2040638"/>
    <lineage>
        <taxon>Bacteria</taxon>
        <taxon>Bacillati</taxon>
        <taxon>Cyanobacteriota</taxon>
        <taxon>Cyanophyceae</taxon>
        <taxon>Oscillatoriophycideae</taxon>
        <taxon>Oscillatoriales</taxon>
        <taxon>Microcoleaceae</taxon>
        <taxon>Tychonema</taxon>
    </lineage>
</organism>
<dbReference type="AlphaFoldDB" id="A0A2G4F2C8"/>
<evidence type="ECO:0000256" key="3">
    <source>
        <dbReference type="ARBA" id="ARBA00022989"/>
    </source>
</evidence>
<dbReference type="Pfam" id="PF11023">
    <property type="entry name" value="DUF2614"/>
    <property type="match status" value="1"/>
</dbReference>
<name>A0A2G4F2C8_9CYAN</name>
<dbReference type="EMBL" id="NXIB02000037">
    <property type="protein sequence ID" value="PHX55895.1"/>
    <property type="molecule type" value="Genomic_DNA"/>
</dbReference>
<protein>
    <recommendedName>
        <fullName evidence="8">Hydrogenase maturation nickel metallochaperone HypA</fullName>
    </recommendedName>
</protein>
<evidence type="ECO:0000256" key="2">
    <source>
        <dbReference type="ARBA" id="ARBA00022692"/>
    </source>
</evidence>
<dbReference type="InterPro" id="IPR020912">
    <property type="entry name" value="UPF0295"/>
</dbReference>
<evidence type="ECO:0008006" key="8">
    <source>
        <dbReference type="Google" id="ProtNLM"/>
    </source>
</evidence>
<sequence length="126" mass="14008">MNQGTPKISFKLPVISNWLILLGIAWLLASLGLGWIVKSIFILVGFLMLTPVVAFFGLQWWLKRNLVEGKCPVCQYEFTALNQTQCQCANCGEPLKIEQGHFSRLTPPGTIDVTAVEVSSVQQLED</sequence>
<comment type="caution">
    <text evidence="6">The sequence shown here is derived from an EMBL/GenBank/DDBJ whole genome shotgun (WGS) entry which is preliminary data.</text>
</comment>
<keyword evidence="4 5" id="KW-0472">Membrane</keyword>
<dbReference type="PANTHER" id="PTHR36785">
    <property type="entry name" value="OS05G0502500 PROTEIN"/>
    <property type="match status" value="1"/>
</dbReference>
<reference evidence="6" key="1">
    <citation type="submission" date="2017-10" db="EMBL/GenBank/DDBJ databases">
        <title>Draft genome sequence of the planktic cyanobacteria Tychonema bourrellyi isolated from alpine lentic freshwater.</title>
        <authorList>
            <person name="Tett A."/>
            <person name="Armanini F."/>
            <person name="Asnicar F."/>
            <person name="Boscaini A."/>
            <person name="Pasolli E."/>
            <person name="Zolfo M."/>
            <person name="Donati C."/>
            <person name="Salmaso N."/>
            <person name="Segata N."/>
        </authorList>
    </citation>
    <scope>NUCLEOTIDE SEQUENCE</scope>
    <source>
        <strain evidence="6">FEM_GT703</strain>
    </source>
</reference>
<feature type="transmembrane region" description="Helical" evidence="5">
    <location>
        <begin position="12"/>
        <end position="34"/>
    </location>
</feature>